<keyword evidence="1" id="KW-0677">Repeat</keyword>
<evidence type="ECO:0000313" key="4">
    <source>
        <dbReference type="EMBL" id="ELU12371.1"/>
    </source>
</evidence>
<accession>R7V7L8</accession>
<dbReference type="AlphaFoldDB" id="R7V7L8"/>
<dbReference type="STRING" id="283909.R7V7L8"/>
<feature type="compositionally biased region" description="Basic and acidic residues" evidence="2">
    <location>
        <begin position="72"/>
        <end position="81"/>
    </location>
</feature>
<protein>
    <recommendedName>
        <fullName evidence="3">STI1 domain-containing protein</fullName>
    </recommendedName>
</protein>
<dbReference type="InterPro" id="IPR041243">
    <property type="entry name" value="STI1/HOP_DP"/>
</dbReference>
<feature type="compositionally biased region" description="Polar residues" evidence="2">
    <location>
        <begin position="58"/>
        <end position="71"/>
    </location>
</feature>
<dbReference type="EMBL" id="KB296020">
    <property type="protein sequence ID" value="ELU12371.1"/>
    <property type="molecule type" value="Genomic_DNA"/>
</dbReference>
<keyword evidence="6" id="KW-1185">Reference proteome</keyword>
<feature type="compositionally biased region" description="Basic and acidic residues" evidence="2">
    <location>
        <begin position="99"/>
        <end position="113"/>
    </location>
</feature>
<dbReference type="OrthoDB" id="71407at2759"/>
<dbReference type="SMART" id="SM00727">
    <property type="entry name" value="STI1"/>
    <property type="match status" value="2"/>
</dbReference>
<organism evidence="4">
    <name type="scientific">Capitella teleta</name>
    <name type="common">Polychaete worm</name>
    <dbReference type="NCBI Taxonomy" id="283909"/>
    <lineage>
        <taxon>Eukaryota</taxon>
        <taxon>Metazoa</taxon>
        <taxon>Spiralia</taxon>
        <taxon>Lophotrochozoa</taxon>
        <taxon>Annelida</taxon>
        <taxon>Polychaeta</taxon>
        <taxon>Sedentaria</taxon>
        <taxon>Scolecida</taxon>
        <taxon>Capitellidae</taxon>
        <taxon>Capitella</taxon>
    </lineage>
</organism>
<evidence type="ECO:0000256" key="2">
    <source>
        <dbReference type="SAM" id="MobiDB-lite"/>
    </source>
</evidence>
<evidence type="ECO:0000256" key="1">
    <source>
        <dbReference type="ARBA" id="ARBA00022737"/>
    </source>
</evidence>
<dbReference type="Pfam" id="PF17830">
    <property type="entry name" value="STI1-HOP_DP"/>
    <property type="match status" value="2"/>
</dbReference>
<proteinExistence type="predicted"/>
<dbReference type="Gene3D" id="1.10.260.100">
    <property type="match status" value="2"/>
</dbReference>
<reference evidence="6" key="1">
    <citation type="submission" date="2012-12" db="EMBL/GenBank/DDBJ databases">
        <authorList>
            <person name="Hellsten U."/>
            <person name="Grimwood J."/>
            <person name="Chapman J.A."/>
            <person name="Shapiro H."/>
            <person name="Aerts A."/>
            <person name="Otillar R.P."/>
            <person name="Terry A.Y."/>
            <person name="Boore J.L."/>
            <person name="Simakov O."/>
            <person name="Marletaz F."/>
            <person name="Cho S.-J."/>
            <person name="Edsinger-Gonzales E."/>
            <person name="Havlak P."/>
            <person name="Kuo D.-H."/>
            <person name="Larsson T."/>
            <person name="Lv J."/>
            <person name="Arendt D."/>
            <person name="Savage R."/>
            <person name="Osoegawa K."/>
            <person name="de Jong P."/>
            <person name="Lindberg D.R."/>
            <person name="Seaver E.C."/>
            <person name="Weisblat D.A."/>
            <person name="Putnam N.H."/>
            <person name="Grigoriev I.V."/>
            <person name="Rokhsar D.S."/>
        </authorList>
    </citation>
    <scope>NUCLEOTIDE SEQUENCE</scope>
    <source>
        <strain evidence="6">I ESC-2004</strain>
    </source>
</reference>
<evidence type="ECO:0000313" key="5">
    <source>
        <dbReference type="EnsemblMetazoa" id="CapteP228977"/>
    </source>
</evidence>
<dbReference type="InterPro" id="IPR006636">
    <property type="entry name" value="STI1_HS-bd"/>
</dbReference>
<dbReference type="EMBL" id="AMQN01019621">
    <property type="status" value="NOT_ANNOTATED_CDS"/>
    <property type="molecule type" value="Genomic_DNA"/>
</dbReference>
<dbReference type="Proteomes" id="UP000014760">
    <property type="component" value="Unassembled WGS sequence"/>
</dbReference>
<evidence type="ECO:0000259" key="3">
    <source>
        <dbReference type="SMART" id="SM00727"/>
    </source>
</evidence>
<dbReference type="HOGENOM" id="CLU_082235_0_0_1"/>
<feature type="domain" description="STI1" evidence="3">
    <location>
        <begin position="260"/>
        <end position="301"/>
    </location>
</feature>
<dbReference type="OMA" id="ELMSEYM"/>
<feature type="region of interest" description="Disordered" evidence="2">
    <location>
        <begin position="98"/>
        <end position="125"/>
    </location>
</feature>
<gene>
    <name evidence="4" type="ORF">CAPTEDRAFT_228977</name>
</gene>
<reference evidence="4 6" key="2">
    <citation type="journal article" date="2013" name="Nature">
        <title>Insights into bilaterian evolution from three spiralian genomes.</title>
        <authorList>
            <person name="Simakov O."/>
            <person name="Marletaz F."/>
            <person name="Cho S.J."/>
            <person name="Edsinger-Gonzales E."/>
            <person name="Havlak P."/>
            <person name="Hellsten U."/>
            <person name="Kuo D.H."/>
            <person name="Larsson T."/>
            <person name="Lv J."/>
            <person name="Arendt D."/>
            <person name="Savage R."/>
            <person name="Osoegawa K."/>
            <person name="de Jong P."/>
            <person name="Grimwood J."/>
            <person name="Chapman J.A."/>
            <person name="Shapiro H."/>
            <person name="Aerts A."/>
            <person name="Otillar R.P."/>
            <person name="Terry A.Y."/>
            <person name="Boore J.L."/>
            <person name="Grigoriev I.V."/>
            <person name="Lindberg D.R."/>
            <person name="Seaver E.C."/>
            <person name="Weisblat D.A."/>
            <person name="Putnam N.H."/>
            <person name="Rokhsar D.S."/>
        </authorList>
    </citation>
    <scope>NUCLEOTIDE SEQUENCE</scope>
    <source>
        <strain evidence="4 6">I ESC-2004</strain>
    </source>
</reference>
<name>R7V7L8_CAPTE</name>
<sequence length="314" mass="35030">MADIDEFPVSGPFLGSRVILEIDADLRRYDMPPPLEDVSELVQKVEALRMAKGASIAPSRTSAQAENLQKVKSTDEAKKSSDGGFGGFKKGFLFGAPTQKEEAKEKSKHDDIPFIKPKNPNAKNERLQMPEVQAAMDASEAFVKNKDTWLTEDLLKQVTSNPNLSKRLMDPTFMQAVTEFQTNPQAAMLKYQNNPEMQSFIRDFCRIMGNHLSNLPGNSTDQPPPIAVSDSTAEISVASSTNPKQATAEDERRMQDILANPEIRTILQDPRVQRLLEVLRTDPDKAQKILQSPDPEMAKMIRKLCEVGLLQFQS</sequence>
<feature type="region of interest" description="Disordered" evidence="2">
    <location>
        <begin position="57"/>
        <end position="82"/>
    </location>
</feature>
<feature type="domain" description="STI1" evidence="3">
    <location>
        <begin position="151"/>
        <end position="190"/>
    </location>
</feature>
<evidence type="ECO:0000313" key="6">
    <source>
        <dbReference type="Proteomes" id="UP000014760"/>
    </source>
</evidence>
<dbReference type="EnsemblMetazoa" id="CapteT228977">
    <property type="protein sequence ID" value="CapteP228977"/>
    <property type="gene ID" value="CapteG228977"/>
</dbReference>
<reference evidence="5" key="3">
    <citation type="submission" date="2015-06" db="UniProtKB">
        <authorList>
            <consortium name="EnsemblMetazoa"/>
        </authorList>
    </citation>
    <scope>IDENTIFICATION</scope>
</reference>